<gene>
    <name evidence="2" type="ORF">GYMLUDRAFT_84676</name>
</gene>
<dbReference type="EMBL" id="KN834769">
    <property type="protein sequence ID" value="KIK62044.1"/>
    <property type="molecule type" value="Genomic_DNA"/>
</dbReference>
<dbReference type="Proteomes" id="UP000053593">
    <property type="component" value="Unassembled WGS sequence"/>
</dbReference>
<proteinExistence type="predicted"/>
<evidence type="ECO:0000256" key="1">
    <source>
        <dbReference type="SAM" id="MobiDB-lite"/>
    </source>
</evidence>
<evidence type="ECO:0000313" key="2">
    <source>
        <dbReference type="EMBL" id="KIK62044.1"/>
    </source>
</evidence>
<feature type="region of interest" description="Disordered" evidence="1">
    <location>
        <begin position="1"/>
        <end position="29"/>
    </location>
</feature>
<dbReference type="HOGENOM" id="CLU_2097148_0_0_1"/>
<organism evidence="2 3">
    <name type="scientific">Collybiopsis luxurians FD-317 M1</name>
    <dbReference type="NCBI Taxonomy" id="944289"/>
    <lineage>
        <taxon>Eukaryota</taxon>
        <taxon>Fungi</taxon>
        <taxon>Dikarya</taxon>
        <taxon>Basidiomycota</taxon>
        <taxon>Agaricomycotina</taxon>
        <taxon>Agaricomycetes</taxon>
        <taxon>Agaricomycetidae</taxon>
        <taxon>Agaricales</taxon>
        <taxon>Marasmiineae</taxon>
        <taxon>Omphalotaceae</taxon>
        <taxon>Collybiopsis</taxon>
        <taxon>Collybiopsis luxurians</taxon>
    </lineage>
</organism>
<dbReference type="AlphaFoldDB" id="A0A0D0CHD4"/>
<accession>A0A0D0CHD4</accession>
<feature type="compositionally biased region" description="Acidic residues" evidence="1">
    <location>
        <begin position="1"/>
        <end position="19"/>
    </location>
</feature>
<sequence>MDLDEADVDLDEADMDLDGADTGLDGTDMDVDGPVSAHIRRNSLAASFDFSAYFSPDTPNFQETNFQERAEDQKHGVGSQIASVSSLMTEDSLAPMFQGGADVPMPDAWDCSTKNA</sequence>
<evidence type="ECO:0000313" key="3">
    <source>
        <dbReference type="Proteomes" id="UP000053593"/>
    </source>
</evidence>
<name>A0A0D0CHD4_9AGAR</name>
<keyword evidence="3" id="KW-1185">Reference proteome</keyword>
<reference evidence="2 3" key="1">
    <citation type="submission" date="2014-04" db="EMBL/GenBank/DDBJ databases">
        <title>Evolutionary Origins and Diversification of the Mycorrhizal Mutualists.</title>
        <authorList>
            <consortium name="DOE Joint Genome Institute"/>
            <consortium name="Mycorrhizal Genomics Consortium"/>
            <person name="Kohler A."/>
            <person name="Kuo A."/>
            <person name="Nagy L.G."/>
            <person name="Floudas D."/>
            <person name="Copeland A."/>
            <person name="Barry K.W."/>
            <person name="Cichocki N."/>
            <person name="Veneault-Fourrey C."/>
            <person name="LaButti K."/>
            <person name="Lindquist E.A."/>
            <person name="Lipzen A."/>
            <person name="Lundell T."/>
            <person name="Morin E."/>
            <person name="Murat C."/>
            <person name="Riley R."/>
            <person name="Ohm R."/>
            <person name="Sun H."/>
            <person name="Tunlid A."/>
            <person name="Henrissat B."/>
            <person name="Grigoriev I.V."/>
            <person name="Hibbett D.S."/>
            <person name="Martin F."/>
        </authorList>
    </citation>
    <scope>NUCLEOTIDE SEQUENCE [LARGE SCALE GENOMIC DNA]</scope>
    <source>
        <strain evidence="2 3">FD-317 M1</strain>
    </source>
</reference>
<protein>
    <submittedName>
        <fullName evidence="2">Uncharacterized protein</fullName>
    </submittedName>
</protein>